<dbReference type="RefSeq" id="XP_025527949.1">
    <property type="nucleotide sequence ID" value="XM_025672025.1"/>
</dbReference>
<dbReference type="Proteomes" id="UP000249497">
    <property type="component" value="Unassembled WGS sequence"/>
</dbReference>
<dbReference type="GeneID" id="37175717"/>
<keyword evidence="1" id="KW-0812">Transmembrane</keyword>
<accession>A0A8T8X1W9</accession>
<keyword evidence="1" id="KW-0472">Membrane</keyword>
<gene>
    <name evidence="2" type="ORF">BO86DRAFT_389043</name>
</gene>
<reference evidence="2 3" key="1">
    <citation type="submission" date="2018-02" db="EMBL/GenBank/DDBJ databases">
        <title>The genomes of Aspergillus section Nigri reveals drivers in fungal speciation.</title>
        <authorList>
            <consortium name="DOE Joint Genome Institute"/>
            <person name="Vesth T.C."/>
            <person name="Nybo J."/>
            <person name="Theobald S."/>
            <person name="Brandl J."/>
            <person name="Frisvad J.C."/>
            <person name="Nielsen K.F."/>
            <person name="Lyhne E.K."/>
            <person name="Kogle M.E."/>
            <person name="Kuo A."/>
            <person name="Riley R."/>
            <person name="Clum A."/>
            <person name="Nolan M."/>
            <person name="Lipzen A."/>
            <person name="Salamov A."/>
            <person name="Henrissat B."/>
            <person name="Wiebenga A."/>
            <person name="De vries R.P."/>
            <person name="Grigoriev I.V."/>
            <person name="Mortensen U.H."/>
            <person name="Andersen M.R."/>
            <person name="Baker S.E."/>
        </authorList>
    </citation>
    <scope>NUCLEOTIDE SEQUENCE [LARGE SCALE GENOMIC DNA]</scope>
    <source>
        <strain evidence="2 3">CBS 114.51</strain>
    </source>
</reference>
<name>A0A8T8X1W9_ASPJA</name>
<evidence type="ECO:0000313" key="3">
    <source>
        <dbReference type="Proteomes" id="UP000249497"/>
    </source>
</evidence>
<dbReference type="AlphaFoldDB" id="A0A8T8X1W9"/>
<dbReference type="EMBL" id="KZ824791">
    <property type="protein sequence ID" value="RAH82055.1"/>
    <property type="molecule type" value="Genomic_DNA"/>
</dbReference>
<proteinExistence type="predicted"/>
<sequence length="56" mass="6424">MKQDRYPERVFNISYVLSLYLIVLSRYPLTDNKKPSAMISSHGTPSLGQVILGNRR</sequence>
<evidence type="ECO:0000313" key="2">
    <source>
        <dbReference type="EMBL" id="RAH82055.1"/>
    </source>
</evidence>
<evidence type="ECO:0000256" key="1">
    <source>
        <dbReference type="SAM" id="Phobius"/>
    </source>
</evidence>
<feature type="transmembrane region" description="Helical" evidence="1">
    <location>
        <begin position="12"/>
        <end position="29"/>
    </location>
</feature>
<organism evidence="2 3">
    <name type="scientific">Aspergillus japonicus CBS 114.51</name>
    <dbReference type="NCBI Taxonomy" id="1448312"/>
    <lineage>
        <taxon>Eukaryota</taxon>
        <taxon>Fungi</taxon>
        <taxon>Dikarya</taxon>
        <taxon>Ascomycota</taxon>
        <taxon>Pezizomycotina</taxon>
        <taxon>Eurotiomycetes</taxon>
        <taxon>Eurotiomycetidae</taxon>
        <taxon>Eurotiales</taxon>
        <taxon>Aspergillaceae</taxon>
        <taxon>Aspergillus</taxon>
        <taxon>Aspergillus subgen. Circumdati</taxon>
    </lineage>
</organism>
<keyword evidence="1" id="KW-1133">Transmembrane helix</keyword>
<keyword evidence="3" id="KW-1185">Reference proteome</keyword>
<protein>
    <submittedName>
        <fullName evidence="2">Uncharacterized protein</fullName>
    </submittedName>
</protein>